<dbReference type="InterPro" id="IPR034660">
    <property type="entry name" value="DinB/YfiT-like"/>
</dbReference>
<evidence type="ECO:0000256" key="3">
    <source>
        <dbReference type="PIRSR" id="PIRSR607837-1"/>
    </source>
</evidence>
<sequence length="169" mass="19576">MTENHSLSMYKYNTWANNTLLKHLKQLPEGICDTNIKSVFPSIIDTLIHIYIIDRGWYSILTKEYRSDDYETIKASVDRLVAETKDISLKDLEKKQQLLAADVQSFIESHDMNYRDTFSGVSMTYGEVFIHIVNHGTYHRGNITAMLYQLDQKGVPTDYGVYLYYATQA</sequence>
<comment type="similarity">
    <text evidence="1">Belongs to the DinB family.</text>
</comment>
<dbReference type="HOGENOM" id="CLU_101283_0_0_10"/>
<feature type="binding site" evidence="3">
    <location>
        <position position="49"/>
    </location>
    <ligand>
        <name>a divalent metal cation</name>
        <dbReference type="ChEBI" id="CHEBI:60240"/>
    </ligand>
</feature>
<dbReference type="EMBL" id="CP001681">
    <property type="protein sequence ID" value="ACU03978.1"/>
    <property type="molecule type" value="Genomic_DNA"/>
</dbReference>
<keyword evidence="2 3" id="KW-0479">Metal-binding</keyword>
<dbReference type="Pfam" id="PF05163">
    <property type="entry name" value="DinB"/>
    <property type="match status" value="1"/>
</dbReference>
<evidence type="ECO:0000256" key="2">
    <source>
        <dbReference type="ARBA" id="ARBA00022723"/>
    </source>
</evidence>
<dbReference type="SUPFAM" id="SSF109854">
    <property type="entry name" value="DinB/YfiT-like putative metalloenzymes"/>
    <property type="match status" value="1"/>
</dbReference>
<dbReference type="Gene3D" id="1.20.120.450">
    <property type="entry name" value="dinb family like domain"/>
    <property type="match status" value="1"/>
</dbReference>
<dbReference type="InterPro" id="IPR007837">
    <property type="entry name" value="DinB"/>
</dbReference>
<evidence type="ECO:0000313" key="4">
    <source>
        <dbReference type="EMBL" id="ACU03978.1"/>
    </source>
</evidence>
<dbReference type="PANTHER" id="PTHR37302">
    <property type="entry name" value="SLR1116 PROTEIN"/>
    <property type="match status" value="1"/>
</dbReference>
<dbReference type="eggNOG" id="COG2318">
    <property type="taxonomic scope" value="Bacteria"/>
</dbReference>
<dbReference type="Proteomes" id="UP000000852">
    <property type="component" value="Chromosome"/>
</dbReference>
<evidence type="ECO:0000313" key="5">
    <source>
        <dbReference type="Proteomes" id="UP000000852"/>
    </source>
</evidence>
<dbReference type="AlphaFoldDB" id="C6XVB2"/>
<protein>
    <submittedName>
        <fullName evidence="4">DinB family protein</fullName>
    </submittedName>
</protein>
<dbReference type="KEGG" id="phe:Phep_1769"/>
<dbReference type="GO" id="GO:0046872">
    <property type="term" value="F:metal ion binding"/>
    <property type="evidence" value="ECO:0007669"/>
    <property type="project" value="UniProtKB-KW"/>
</dbReference>
<proteinExistence type="inferred from homology"/>
<name>C6XVB2_PEDHD</name>
<organism evidence="4 5">
    <name type="scientific">Pedobacter heparinus (strain ATCC 13125 / DSM 2366 / CIP 104194 / JCM 7457 / NBRC 12017 / NCIMB 9290 / NRRL B-14731 / HIM 762-3)</name>
    <dbReference type="NCBI Taxonomy" id="485917"/>
    <lineage>
        <taxon>Bacteria</taxon>
        <taxon>Pseudomonadati</taxon>
        <taxon>Bacteroidota</taxon>
        <taxon>Sphingobacteriia</taxon>
        <taxon>Sphingobacteriales</taxon>
        <taxon>Sphingobacteriaceae</taxon>
        <taxon>Pedobacter</taxon>
    </lineage>
</organism>
<dbReference type="PANTHER" id="PTHR37302:SF1">
    <property type="entry name" value="PROTEIN DINB"/>
    <property type="match status" value="1"/>
</dbReference>
<accession>C6XVB2</accession>
<feature type="binding site" evidence="3">
    <location>
        <position position="139"/>
    </location>
    <ligand>
        <name>a divalent metal cation</name>
        <dbReference type="ChEBI" id="CHEBI:60240"/>
    </ligand>
</feature>
<reference evidence="4 5" key="1">
    <citation type="journal article" date="2009" name="Stand. Genomic Sci.">
        <title>Complete genome sequence of Pedobacter heparinus type strain (HIM 762-3).</title>
        <authorList>
            <person name="Han C."/>
            <person name="Spring S."/>
            <person name="Lapidus A."/>
            <person name="Del Rio T.G."/>
            <person name="Tice H."/>
            <person name="Copeland A."/>
            <person name="Cheng J.F."/>
            <person name="Lucas S."/>
            <person name="Chen F."/>
            <person name="Nolan M."/>
            <person name="Bruce D."/>
            <person name="Goodwin L."/>
            <person name="Pitluck S."/>
            <person name="Ivanova N."/>
            <person name="Mavromatis K."/>
            <person name="Mikhailova N."/>
            <person name="Pati A."/>
            <person name="Chen A."/>
            <person name="Palaniappan K."/>
            <person name="Land M."/>
            <person name="Hauser L."/>
            <person name="Chang Y.J."/>
            <person name="Jeffries C.C."/>
            <person name="Saunders E."/>
            <person name="Chertkov O."/>
            <person name="Brettin T."/>
            <person name="Goker M."/>
            <person name="Rohde M."/>
            <person name="Bristow J."/>
            <person name="Eisen J.A."/>
            <person name="Markowitz V."/>
            <person name="Hugenholtz P."/>
            <person name="Kyrpides N.C."/>
            <person name="Klenk H.P."/>
            <person name="Detter J.C."/>
        </authorList>
    </citation>
    <scope>NUCLEOTIDE SEQUENCE [LARGE SCALE GENOMIC DNA]</scope>
    <source>
        <strain evidence="5">ATCC 13125 / DSM 2366 / CIP 104194 / JCM 7457 / NBRC 12017 / NCIMB 9290 / NRRL B-14731 / HIM 762-3</strain>
    </source>
</reference>
<evidence type="ECO:0000256" key="1">
    <source>
        <dbReference type="ARBA" id="ARBA00008635"/>
    </source>
</evidence>
<feature type="binding site" evidence="3">
    <location>
        <position position="135"/>
    </location>
    <ligand>
        <name>a divalent metal cation</name>
        <dbReference type="ChEBI" id="CHEBI:60240"/>
    </ligand>
</feature>
<gene>
    <name evidence="4" type="ordered locus">Phep_1769</name>
</gene>
<keyword evidence="5" id="KW-1185">Reference proteome</keyword>
<dbReference type="OrthoDB" id="9811413at2"/>
<dbReference type="RefSeq" id="WP_015807592.1">
    <property type="nucleotide sequence ID" value="NC_013061.1"/>
</dbReference>